<keyword evidence="4" id="KW-1185">Reference proteome</keyword>
<evidence type="ECO:0000313" key="3">
    <source>
        <dbReference type="EMBL" id="GBN72512.1"/>
    </source>
</evidence>
<reference evidence="2 4" key="1">
    <citation type="journal article" date="2019" name="Sci. Rep.">
        <title>Orb-weaving spider Araneus ventricosus genome elucidates the spidroin gene catalogue.</title>
        <authorList>
            <person name="Kono N."/>
            <person name="Nakamura H."/>
            <person name="Ohtoshi R."/>
            <person name="Moran D.A.P."/>
            <person name="Shinohara A."/>
            <person name="Yoshida Y."/>
            <person name="Fujiwara M."/>
            <person name="Mori M."/>
            <person name="Tomita M."/>
            <person name="Arakawa K."/>
        </authorList>
    </citation>
    <scope>NUCLEOTIDE SEQUENCE [LARGE SCALE GENOMIC DNA]</scope>
</reference>
<dbReference type="OrthoDB" id="6630969at2759"/>
<dbReference type="InterPro" id="IPR036397">
    <property type="entry name" value="RNaseH_sf"/>
</dbReference>
<dbReference type="PANTHER" id="PTHR47331">
    <property type="entry name" value="PHD-TYPE DOMAIN-CONTAINING PROTEIN"/>
    <property type="match status" value="1"/>
</dbReference>
<feature type="domain" description="Integrase catalytic" evidence="1">
    <location>
        <begin position="304"/>
        <end position="495"/>
    </location>
</feature>
<dbReference type="GO" id="GO:0003676">
    <property type="term" value="F:nucleic acid binding"/>
    <property type="evidence" value="ECO:0007669"/>
    <property type="project" value="InterPro"/>
</dbReference>
<dbReference type="Proteomes" id="UP000499080">
    <property type="component" value="Unassembled WGS sequence"/>
</dbReference>
<dbReference type="PROSITE" id="PS50994">
    <property type="entry name" value="INTEGRASE"/>
    <property type="match status" value="1"/>
</dbReference>
<sequence>MPRLELLGALLAARLANKVKAIVDLKRPPQVFFWTDSKITLHWIKGSNKRWKSFVSNRVTELQSLCDTSAWAHCPGKQNPADFLSRGVNVEILLNGDLWWKGPQFLREVDFPTDTGNDDASISLHDISDELKKTSDYSPLTFTVLNENSFIDGILKISNNYMSIIRVMCYVLRFIHNVKNIERLTGNLTIKELQRAEIYLVQQDESGILRVGGRLKYSDLSLDEKHSIVLPDKHPLTLIIVRYYHLKYLHVGSNALLYHIRRKFWIIDGRNVCQKLVFQCITCFKNKPVLESQIMGDLPRERVTPSFPFCYVGIDFCGPFHIKFKNQRKGVLNKVYVCIFVCLSTKAIHLDFVSDLTSDAFIACLKRFFSRREKSSKIFSDNAKNFGGASTELKKLYKMVSHPNETLANFLLSENIEWKFIPPKSPNGGLWEAGVKSFKHHLERVIGNAHLTLEEFLTIILEIESVLNSRPLTPLSTKFDNFETLSPGHFLIGRPLTSIVEPDLLNISENRLSKWKKLRNIVNKFGGCGKKII</sequence>
<organism evidence="2 4">
    <name type="scientific">Araneus ventricosus</name>
    <name type="common">Orbweaver spider</name>
    <name type="synonym">Epeira ventricosa</name>
    <dbReference type="NCBI Taxonomy" id="182803"/>
    <lineage>
        <taxon>Eukaryota</taxon>
        <taxon>Metazoa</taxon>
        <taxon>Ecdysozoa</taxon>
        <taxon>Arthropoda</taxon>
        <taxon>Chelicerata</taxon>
        <taxon>Arachnida</taxon>
        <taxon>Araneae</taxon>
        <taxon>Araneomorphae</taxon>
        <taxon>Entelegynae</taxon>
        <taxon>Araneoidea</taxon>
        <taxon>Araneidae</taxon>
        <taxon>Araneus</taxon>
    </lineage>
</organism>
<dbReference type="Pfam" id="PF17921">
    <property type="entry name" value="Integrase_H2C2"/>
    <property type="match status" value="1"/>
</dbReference>
<evidence type="ECO:0000259" key="1">
    <source>
        <dbReference type="PROSITE" id="PS50994"/>
    </source>
</evidence>
<comment type="caution">
    <text evidence="2">The sequence shown here is derived from an EMBL/GenBank/DDBJ whole genome shotgun (WGS) entry which is preliminary data.</text>
</comment>
<protein>
    <recommendedName>
        <fullName evidence="1">Integrase catalytic domain-containing protein</fullName>
    </recommendedName>
</protein>
<proteinExistence type="predicted"/>
<dbReference type="Gene3D" id="3.30.420.10">
    <property type="entry name" value="Ribonuclease H-like superfamily/Ribonuclease H"/>
    <property type="match status" value="1"/>
</dbReference>
<dbReference type="GO" id="GO:0015074">
    <property type="term" value="P:DNA integration"/>
    <property type="evidence" value="ECO:0007669"/>
    <property type="project" value="InterPro"/>
</dbReference>
<name>A0A4Y2RB64_ARAVE</name>
<dbReference type="EMBL" id="BGPR01016301">
    <property type="protein sequence ID" value="GBN72499.1"/>
    <property type="molecule type" value="Genomic_DNA"/>
</dbReference>
<dbReference type="AlphaFoldDB" id="A0A4Y2RB64"/>
<dbReference type="InterPro" id="IPR001584">
    <property type="entry name" value="Integrase_cat-core"/>
</dbReference>
<dbReference type="EMBL" id="BGPR01016302">
    <property type="protein sequence ID" value="GBN72512.1"/>
    <property type="molecule type" value="Genomic_DNA"/>
</dbReference>
<accession>A0A4Y2RB64</accession>
<evidence type="ECO:0000313" key="2">
    <source>
        <dbReference type="EMBL" id="GBN72499.1"/>
    </source>
</evidence>
<dbReference type="InterPro" id="IPR012337">
    <property type="entry name" value="RNaseH-like_sf"/>
</dbReference>
<evidence type="ECO:0000313" key="4">
    <source>
        <dbReference type="Proteomes" id="UP000499080"/>
    </source>
</evidence>
<dbReference type="InterPro" id="IPR041588">
    <property type="entry name" value="Integrase_H2C2"/>
</dbReference>
<gene>
    <name evidence="2" type="ORF">AVEN_180761_1</name>
    <name evidence="3" type="ORF">AVEN_229872_1</name>
</gene>
<dbReference type="SUPFAM" id="SSF53098">
    <property type="entry name" value="Ribonuclease H-like"/>
    <property type="match status" value="1"/>
</dbReference>